<gene>
    <name evidence="12" type="primary">plsC</name>
    <name evidence="12" type="ORF">OLEAN_C22450</name>
</gene>
<comment type="catalytic activity">
    <reaction evidence="1 9">
        <text>a 1-acyl-sn-glycero-3-phosphate + an acyl-CoA = a 1,2-diacyl-sn-glycero-3-phosphate + CoA</text>
        <dbReference type="Rhea" id="RHEA:19709"/>
        <dbReference type="ChEBI" id="CHEBI:57287"/>
        <dbReference type="ChEBI" id="CHEBI:57970"/>
        <dbReference type="ChEBI" id="CHEBI:58342"/>
        <dbReference type="ChEBI" id="CHEBI:58608"/>
        <dbReference type="EC" id="2.3.1.51"/>
    </reaction>
</comment>
<keyword evidence="9" id="KW-0594">Phospholipid biosynthesis</keyword>
<sequence>MLSIVRYILLACHFVISSLLAFCIIIFRPFHHSNSRILAQIYSQIGRRIIRVKIKHYNAEIMINHEPCVVVSNHQSNWDLFIVGSIVPKRMVSLGKKSLKWMPFFGQVYWLGGNILVDRGNRKKAMAAMETTKKALTTKDTSIWFFAEGTRNHGKNMLPFKKGAFVTAVNAGVPIIPVCTSSYLKGFSLDQWDNGTAHIKVLEPIETKDLTLDDVDQLMLDTHLAMMDGIQELDALS</sequence>
<dbReference type="InterPro" id="IPR004552">
    <property type="entry name" value="AGP_acyltrans"/>
</dbReference>
<dbReference type="GO" id="GO:0016024">
    <property type="term" value="P:CDP-diacylglycerol biosynthetic process"/>
    <property type="evidence" value="ECO:0007669"/>
    <property type="project" value="UniProtKB-UniPathway"/>
</dbReference>
<evidence type="ECO:0000256" key="4">
    <source>
        <dbReference type="ARBA" id="ARBA00008655"/>
    </source>
</evidence>
<dbReference type="GO" id="GO:0003841">
    <property type="term" value="F:1-acylglycerol-3-phosphate O-acyltransferase activity"/>
    <property type="evidence" value="ECO:0007669"/>
    <property type="project" value="UniProtKB-UniRule"/>
</dbReference>
<dbReference type="PANTHER" id="PTHR10434:SF11">
    <property type="entry name" value="1-ACYL-SN-GLYCEROL-3-PHOSPHATE ACYLTRANSFERASE"/>
    <property type="match status" value="1"/>
</dbReference>
<evidence type="ECO:0000256" key="10">
    <source>
        <dbReference type="SAM" id="Phobius"/>
    </source>
</evidence>
<comment type="domain">
    <text evidence="9">The HXXXXD motif is essential for acyltransferase activity and may constitute the binding site for the phosphate moiety of the glycerol-3-phosphate.</text>
</comment>
<dbReference type="KEGG" id="oai:OLEAN_C22450"/>
<dbReference type="NCBIfam" id="TIGR00530">
    <property type="entry name" value="AGP_acyltrn"/>
    <property type="match status" value="1"/>
</dbReference>
<dbReference type="UniPathway" id="UPA00557">
    <property type="reaction ID" value="UER00613"/>
</dbReference>
<keyword evidence="10" id="KW-0812">Transmembrane</keyword>
<reference evidence="12 13" key="1">
    <citation type="journal article" date="2013" name="Nat. Commun.">
        <title>Genome sequence and functional genomic analysis of the oil-degrading bacterium Oleispira antarctica.</title>
        <authorList>
            <person name="Kube M."/>
            <person name="Chernikova T.N."/>
            <person name="Al-Ramahi Y."/>
            <person name="Beloqui A."/>
            <person name="Lopez-Cortez N."/>
            <person name="Guazzaroni M.E."/>
            <person name="Heipieper H.J."/>
            <person name="Klages S."/>
            <person name="Kotsyurbenko O.R."/>
            <person name="Langer I."/>
            <person name="Nechitaylo T.Y."/>
            <person name="Lunsdorf H."/>
            <person name="Fernandez M."/>
            <person name="Juarez S."/>
            <person name="Ciordia S."/>
            <person name="Singer A."/>
            <person name="Kagan O."/>
            <person name="Egorova O."/>
            <person name="Petit P.A."/>
            <person name="Stogios P."/>
            <person name="Kim Y."/>
            <person name="Tchigvintsev A."/>
            <person name="Flick R."/>
            <person name="Denaro R."/>
            <person name="Genovese M."/>
            <person name="Albar J.P."/>
            <person name="Reva O.N."/>
            <person name="Martinez-Gomariz M."/>
            <person name="Tran H."/>
            <person name="Ferrer M."/>
            <person name="Savchenko A."/>
            <person name="Yakunin A.F."/>
            <person name="Yakimov M.M."/>
            <person name="Golyshina O.V."/>
            <person name="Reinhardt R."/>
            <person name="Golyshin P.N."/>
        </authorList>
    </citation>
    <scope>NUCLEOTIDE SEQUENCE [LARGE SCALE GENOMIC DNA]</scope>
</reference>
<keyword evidence="13" id="KW-1185">Reference proteome</keyword>
<keyword evidence="7 9" id="KW-0808">Transferase</keyword>
<keyword evidence="9" id="KW-1208">Phospholipid metabolism</keyword>
<dbReference type="GO" id="GO:0006654">
    <property type="term" value="P:phosphatidic acid biosynthetic process"/>
    <property type="evidence" value="ECO:0007669"/>
    <property type="project" value="TreeGrafter"/>
</dbReference>
<dbReference type="OrthoDB" id="5290997at2"/>
<evidence type="ECO:0000313" key="13">
    <source>
        <dbReference type="Proteomes" id="UP000032749"/>
    </source>
</evidence>
<name>R4YN19_OLEAN</name>
<evidence type="ECO:0000256" key="3">
    <source>
        <dbReference type="ARBA" id="ARBA00005189"/>
    </source>
</evidence>
<keyword evidence="10" id="KW-1133">Transmembrane helix</keyword>
<comment type="pathway">
    <text evidence="3">Lipid metabolism.</text>
</comment>
<evidence type="ECO:0000256" key="7">
    <source>
        <dbReference type="ARBA" id="ARBA00022679"/>
    </source>
</evidence>
<proteinExistence type="inferred from homology"/>
<keyword evidence="8 9" id="KW-0012">Acyltransferase</keyword>
<evidence type="ECO:0000256" key="5">
    <source>
        <dbReference type="ARBA" id="ARBA00013211"/>
    </source>
</evidence>
<dbReference type="AlphaFoldDB" id="R4YN19"/>
<evidence type="ECO:0000313" key="12">
    <source>
        <dbReference type="EMBL" id="CCK76421.1"/>
    </source>
</evidence>
<feature type="domain" description="Phospholipid/glycerol acyltransferase" evidence="11">
    <location>
        <begin position="68"/>
        <end position="183"/>
    </location>
</feature>
<dbReference type="STRING" id="698738.OLEAN_C22450"/>
<keyword evidence="9" id="KW-0444">Lipid biosynthesis</keyword>
<evidence type="ECO:0000256" key="2">
    <source>
        <dbReference type="ARBA" id="ARBA00004728"/>
    </source>
</evidence>
<dbReference type="SUPFAM" id="SSF69593">
    <property type="entry name" value="Glycerol-3-phosphate (1)-acyltransferase"/>
    <property type="match status" value="1"/>
</dbReference>
<protein>
    <recommendedName>
        <fullName evidence="6 9">1-acyl-sn-glycerol-3-phosphate acyltransferase</fullName>
        <ecNumber evidence="5 9">2.3.1.51</ecNumber>
    </recommendedName>
</protein>
<evidence type="ECO:0000256" key="6">
    <source>
        <dbReference type="ARBA" id="ARBA00016139"/>
    </source>
</evidence>
<feature type="transmembrane region" description="Helical" evidence="10">
    <location>
        <begin position="7"/>
        <end position="27"/>
    </location>
</feature>
<organism evidence="12 13">
    <name type="scientific">Oleispira antarctica RB-8</name>
    <dbReference type="NCBI Taxonomy" id="698738"/>
    <lineage>
        <taxon>Bacteria</taxon>
        <taxon>Pseudomonadati</taxon>
        <taxon>Pseudomonadota</taxon>
        <taxon>Gammaproteobacteria</taxon>
        <taxon>Oceanospirillales</taxon>
        <taxon>Oceanospirillaceae</taxon>
        <taxon>Oleispira</taxon>
    </lineage>
</organism>
<dbReference type="GO" id="GO:0016020">
    <property type="term" value="C:membrane"/>
    <property type="evidence" value="ECO:0007669"/>
    <property type="project" value="InterPro"/>
</dbReference>
<dbReference type="CDD" id="cd07989">
    <property type="entry name" value="LPLAT_AGPAT-like"/>
    <property type="match status" value="1"/>
</dbReference>
<dbReference type="SMART" id="SM00563">
    <property type="entry name" value="PlsC"/>
    <property type="match status" value="1"/>
</dbReference>
<dbReference type="Proteomes" id="UP000032749">
    <property type="component" value="Chromosome"/>
</dbReference>
<keyword evidence="9" id="KW-0443">Lipid metabolism</keyword>
<comment type="pathway">
    <text evidence="2">Phospholipid metabolism; CDP-diacylglycerol biosynthesis; CDP-diacylglycerol from sn-glycerol 3-phosphate: step 2/3.</text>
</comment>
<evidence type="ECO:0000259" key="11">
    <source>
        <dbReference type="SMART" id="SM00563"/>
    </source>
</evidence>
<accession>R4YN19</accession>
<dbReference type="InterPro" id="IPR002123">
    <property type="entry name" value="Plipid/glycerol_acylTrfase"/>
</dbReference>
<dbReference type="HOGENOM" id="CLU_027938_10_3_6"/>
<dbReference type="EMBL" id="FO203512">
    <property type="protein sequence ID" value="CCK76421.1"/>
    <property type="molecule type" value="Genomic_DNA"/>
</dbReference>
<dbReference type="EC" id="2.3.1.51" evidence="5 9"/>
<dbReference type="Pfam" id="PF01553">
    <property type="entry name" value="Acyltransferase"/>
    <property type="match status" value="1"/>
</dbReference>
<keyword evidence="10" id="KW-0472">Membrane</keyword>
<evidence type="ECO:0000256" key="1">
    <source>
        <dbReference type="ARBA" id="ARBA00001141"/>
    </source>
</evidence>
<evidence type="ECO:0000256" key="8">
    <source>
        <dbReference type="ARBA" id="ARBA00023315"/>
    </source>
</evidence>
<evidence type="ECO:0000256" key="9">
    <source>
        <dbReference type="RuleBase" id="RU361267"/>
    </source>
</evidence>
<dbReference type="PANTHER" id="PTHR10434">
    <property type="entry name" value="1-ACYL-SN-GLYCEROL-3-PHOSPHATE ACYLTRANSFERASE"/>
    <property type="match status" value="1"/>
</dbReference>
<comment type="similarity">
    <text evidence="4 9">Belongs to the 1-acyl-sn-glycerol-3-phosphate acyltransferase family.</text>
</comment>